<dbReference type="InterPro" id="IPR014721">
    <property type="entry name" value="Ribsml_uS5_D2-typ_fold_subgr"/>
</dbReference>
<keyword evidence="4 5" id="KW-0234">DNA repair</keyword>
<comment type="similarity">
    <text evidence="1 5">Belongs to the DNA mismatch repair MutL/HexB family.</text>
</comment>
<comment type="function">
    <text evidence="5">This protein is involved in the repair of mismatches in DNA. It is required for dam-dependent methyl-directed DNA mismatch repair. May act as a 'molecular matchmaker', a protein that promotes the formation of a stable complex between two or more DNA-binding proteins in an ATP-dependent manner without itself being part of a final effector complex.</text>
</comment>
<dbReference type="Gene3D" id="3.30.1540.20">
    <property type="entry name" value="MutL, C-terminal domain, dimerisation subdomain"/>
    <property type="match status" value="1"/>
</dbReference>
<dbReference type="InterPro" id="IPR013507">
    <property type="entry name" value="DNA_mismatch_S5_2-like"/>
</dbReference>
<dbReference type="Proteomes" id="UP000245872">
    <property type="component" value="Chromosome"/>
</dbReference>
<dbReference type="FunFam" id="3.30.565.10:FF:000003">
    <property type="entry name" value="DNA mismatch repair endonuclease MutL"/>
    <property type="match status" value="1"/>
</dbReference>
<evidence type="ECO:0000313" key="9">
    <source>
        <dbReference type="Proteomes" id="UP000245872"/>
    </source>
</evidence>
<dbReference type="Pfam" id="PF13589">
    <property type="entry name" value="HATPase_c_3"/>
    <property type="match status" value="1"/>
</dbReference>
<evidence type="ECO:0000256" key="5">
    <source>
        <dbReference type="HAMAP-Rule" id="MF_00149"/>
    </source>
</evidence>
<dbReference type="PANTHER" id="PTHR10073:SF12">
    <property type="entry name" value="DNA MISMATCH REPAIR PROTEIN MLH1"/>
    <property type="match status" value="1"/>
</dbReference>
<dbReference type="OrthoDB" id="9763467at2"/>
<evidence type="ECO:0000256" key="2">
    <source>
        <dbReference type="ARBA" id="ARBA00021975"/>
    </source>
</evidence>
<dbReference type="GO" id="GO:0030983">
    <property type="term" value="F:mismatched DNA binding"/>
    <property type="evidence" value="ECO:0007669"/>
    <property type="project" value="InterPro"/>
</dbReference>
<dbReference type="SMART" id="SM00853">
    <property type="entry name" value="MutL_C"/>
    <property type="match status" value="1"/>
</dbReference>
<keyword evidence="3 5" id="KW-0227">DNA damage</keyword>
<evidence type="ECO:0000259" key="7">
    <source>
        <dbReference type="SMART" id="SM01340"/>
    </source>
</evidence>
<dbReference type="InterPro" id="IPR042120">
    <property type="entry name" value="MutL_C_dimsub"/>
</dbReference>
<dbReference type="InterPro" id="IPR014790">
    <property type="entry name" value="MutL_C"/>
</dbReference>
<dbReference type="GO" id="GO:0140664">
    <property type="term" value="F:ATP-dependent DNA damage sensor activity"/>
    <property type="evidence" value="ECO:0007669"/>
    <property type="project" value="InterPro"/>
</dbReference>
<dbReference type="SUPFAM" id="SSF118116">
    <property type="entry name" value="DNA mismatch repair protein MutL"/>
    <property type="match status" value="1"/>
</dbReference>
<name>A0A2Z3LHP0_9BACT</name>
<evidence type="ECO:0000256" key="3">
    <source>
        <dbReference type="ARBA" id="ARBA00022763"/>
    </source>
</evidence>
<dbReference type="GO" id="GO:0016887">
    <property type="term" value="F:ATP hydrolysis activity"/>
    <property type="evidence" value="ECO:0007669"/>
    <property type="project" value="InterPro"/>
</dbReference>
<feature type="domain" description="MutL C-terminal dimerisation" evidence="6">
    <location>
        <begin position="411"/>
        <end position="553"/>
    </location>
</feature>
<dbReference type="GO" id="GO:0032300">
    <property type="term" value="C:mismatch repair complex"/>
    <property type="evidence" value="ECO:0007669"/>
    <property type="project" value="InterPro"/>
</dbReference>
<evidence type="ECO:0000313" key="8">
    <source>
        <dbReference type="EMBL" id="AWN82025.1"/>
    </source>
</evidence>
<dbReference type="PANTHER" id="PTHR10073">
    <property type="entry name" value="DNA MISMATCH REPAIR PROTEIN MLH, PMS, MUTL"/>
    <property type="match status" value="1"/>
</dbReference>
<dbReference type="Pfam" id="PF01119">
    <property type="entry name" value="DNA_mis_repair"/>
    <property type="match status" value="1"/>
</dbReference>
<keyword evidence="9" id="KW-1185">Reference proteome</keyword>
<sequence length="594" mass="66635">MHNKIRLLSDLLVNQIAAGEVIQRPASVVKELLDNAIDAASKTITIVIKEAGKQLIQVIDDGVGMGATDAQMCFEKHATSKISTIDDLHQIQTMGFRGEAMASMAAIAQVELQTRLHDAPVGTQIIIEASQIKKQTPIATAPGTKVSVKNLFYNVPARRKFLKSNLIELKHILEEVQRAALARSDISFILYHNEKEIYKLSAEKVSHRIVHLLGENYKKQLLPCKEVTDIVTVEGYIGKPEEAKKTRGEQFLFINQRFIKSPSLNHAIRTAYDRWLPADSFPFYAIYLRINPQLIDVNVHPTKTEIKCQDESTFYAILQAVVRKSLANYPIGDALDFEQNVNNTLLPLTHPIEIKTPFTSLEREKQYAQFKVNHVEKSPLATANWQTLFKDPEEATNANPTRDPLASVTGQTLQLYGSYLITQLQSGALLIDQQAAHERILYDKFSSYFQHKNGASQQLLIPEHLTFNPVDHVILLEHASIMRTLGFVMEAFGEATIIIYGFPIELSHYAPKPLLEGLIEQFKWHNSKLVLTPSERFIRALAKKASIVHGTTLNAIEIEALLAQLFASSNTMYTPDGQKICSVLPKTTLVDLLK</sequence>
<gene>
    <name evidence="5 8" type="primary">mutL</name>
    <name evidence="8" type="ORF">DK880_00714</name>
</gene>
<dbReference type="GO" id="GO:0005524">
    <property type="term" value="F:ATP binding"/>
    <property type="evidence" value="ECO:0007669"/>
    <property type="project" value="InterPro"/>
</dbReference>
<feature type="domain" description="DNA mismatch repair protein S5" evidence="7">
    <location>
        <begin position="209"/>
        <end position="327"/>
    </location>
</feature>
<dbReference type="Gene3D" id="3.30.565.10">
    <property type="entry name" value="Histidine kinase-like ATPase, C-terminal domain"/>
    <property type="match status" value="1"/>
</dbReference>
<organism evidence="8 9">
    <name type="scientific">Candidatus Cardinium hertigii</name>
    <dbReference type="NCBI Taxonomy" id="247481"/>
    <lineage>
        <taxon>Bacteria</taxon>
        <taxon>Pseudomonadati</taxon>
        <taxon>Bacteroidota</taxon>
        <taxon>Cytophagia</taxon>
        <taxon>Cytophagales</taxon>
        <taxon>Amoebophilaceae</taxon>
        <taxon>Candidatus Cardinium</taxon>
    </lineage>
</organism>
<reference evidence="8 9" key="1">
    <citation type="submission" date="2018-05" db="EMBL/GenBank/DDBJ databases">
        <title>Candidatus Cardinium hertigii Genome Assembly.</title>
        <authorList>
            <person name="Showmaker K.C."/>
            <person name="Walden K.O."/>
            <person name="Fields C.J."/>
            <person name="Lambert K.N."/>
            <person name="Hudson M.E."/>
        </authorList>
    </citation>
    <scope>NUCLEOTIDE SEQUENCE [LARGE SCALE GENOMIC DNA]</scope>
    <source>
        <strain evidence="9">cHgTN10</strain>
    </source>
</reference>
<dbReference type="SUPFAM" id="SSF54211">
    <property type="entry name" value="Ribosomal protein S5 domain 2-like"/>
    <property type="match status" value="1"/>
</dbReference>
<dbReference type="Gene3D" id="3.30.230.10">
    <property type="match status" value="1"/>
</dbReference>
<dbReference type="SUPFAM" id="SSF55874">
    <property type="entry name" value="ATPase domain of HSP90 chaperone/DNA topoisomerase II/histidine kinase"/>
    <property type="match status" value="1"/>
</dbReference>
<dbReference type="InterPro" id="IPR020667">
    <property type="entry name" value="DNA_mismatch_repair_MutL"/>
</dbReference>
<evidence type="ECO:0000256" key="4">
    <source>
        <dbReference type="ARBA" id="ARBA00023204"/>
    </source>
</evidence>
<evidence type="ECO:0000256" key="1">
    <source>
        <dbReference type="ARBA" id="ARBA00006082"/>
    </source>
</evidence>
<dbReference type="Pfam" id="PF08676">
    <property type="entry name" value="MutL_C"/>
    <property type="match status" value="1"/>
</dbReference>
<dbReference type="InterPro" id="IPR002099">
    <property type="entry name" value="MutL/Mlh/PMS"/>
</dbReference>
<dbReference type="InterPro" id="IPR042121">
    <property type="entry name" value="MutL_C_regsub"/>
</dbReference>
<dbReference type="RefSeq" id="WP_109997424.1">
    <property type="nucleotide sequence ID" value="NZ_CP029619.1"/>
</dbReference>
<dbReference type="InterPro" id="IPR038973">
    <property type="entry name" value="MutL/Mlh/Pms-like"/>
</dbReference>
<dbReference type="CDD" id="cd16926">
    <property type="entry name" value="HATPase_MutL-MLH-PMS-like"/>
    <property type="match status" value="1"/>
</dbReference>
<proteinExistence type="inferred from homology"/>
<dbReference type="InterPro" id="IPR036890">
    <property type="entry name" value="HATPase_C_sf"/>
</dbReference>
<dbReference type="KEGG" id="cher:DK880_00714"/>
<evidence type="ECO:0000259" key="6">
    <source>
        <dbReference type="SMART" id="SM00853"/>
    </source>
</evidence>
<dbReference type="SMART" id="SM01340">
    <property type="entry name" value="DNA_mis_repair"/>
    <property type="match status" value="1"/>
</dbReference>
<dbReference type="Gene3D" id="3.30.1370.100">
    <property type="entry name" value="MutL, C-terminal domain, regulatory subdomain"/>
    <property type="match status" value="1"/>
</dbReference>
<dbReference type="CDD" id="cd00782">
    <property type="entry name" value="MutL_Trans"/>
    <property type="match status" value="1"/>
</dbReference>
<protein>
    <recommendedName>
        <fullName evidence="2 5">DNA mismatch repair protein MutL</fullName>
    </recommendedName>
</protein>
<accession>A0A2Z3LHP0</accession>
<dbReference type="HAMAP" id="MF_00149">
    <property type="entry name" value="DNA_mis_repair"/>
    <property type="match status" value="1"/>
</dbReference>
<dbReference type="InterPro" id="IPR020568">
    <property type="entry name" value="Ribosomal_Su5_D2-typ_SF"/>
</dbReference>
<dbReference type="EMBL" id="CP029619">
    <property type="protein sequence ID" value="AWN82025.1"/>
    <property type="molecule type" value="Genomic_DNA"/>
</dbReference>
<dbReference type="NCBIfam" id="TIGR00585">
    <property type="entry name" value="mutl"/>
    <property type="match status" value="1"/>
</dbReference>
<dbReference type="GO" id="GO:0006298">
    <property type="term" value="P:mismatch repair"/>
    <property type="evidence" value="ECO:0007669"/>
    <property type="project" value="UniProtKB-UniRule"/>
</dbReference>
<dbReference type="AlphaFoldDB" id="A0A2Z3LHP0"/>
<dbReference type="InterPro" id="IPR037198">
    <property type="entry name" value="MutL_C_sf"/>
</dbReference>